<proteinExistence type="predicted"/>
<protein>
    <submittedName>
        <fullName evidence="1">Uncharacterized protein</fullName>
    </submittedName>
</protein>
<accession>A0A0F9YVP2</accession>
<dbReference type="AlphaFoldDB" id="A0A0F9YVP2"/>
<dbReference type="GeneID" id="36319998"/>
<dbReference type="VEuPathDB" id="MicrosporidiaDB:NCER_102224"/>
<gene>
    <name evidence="1" type="ORF">AAJ76_3000170116</name>
</gene>
<dbReference type="EMBL" id="JPQZ01000003">
    <property type="protein sequence ID" value="KKO76487.1"/>
    <property type="molecule type" value="Genomic_DNA"/>
</dbReference>
<dbReference type="RefSeq" id="XP_024332229.1">
    <property type="nucleotide sequence ID" value="XM_024475067.1"/>
</dbReference>
<name>A0A0F9YVP2_9MICR</name>
<organism evidence="1 2">
    <name type="scientific">Vairimorpha ceranae</name>
    <dbReference type="NCBI Taxonomy" id="40302"/>
    <lineage>
        <taxon>Eukaryota</taxon>
        <taxon>Fungi</taxon>
        <taxon>Fungi incertae sedis</taxon>
        <taxon>Microsporidia</taxon>
        <taxon>Nosematidae</taxon>
        <taxon>Vairimorpha</taxon>
    </lineage>
</organism>
<dbReference type="VEuPathDB" id="MicrosporidiaDB:AAJ76_3000170116"/>
<dbReference type="Proteomes" id="UP000034350">
    <property type="component" value="Unassembled WGS sequence"/>
</dbReference>
<keyword evidence="2" id="KW-1185">Reference proteome</keyword>
<comment type="caution">
    <text evidence="1">The sequence shown here is derived from an EMBL/GenBank/DDBJ whole genome shotgun (WGS) entry which is preliminary data.</text>
</comment>
<dbReference type="OrthoDB" id="6379547at2759"/>
<evidence type="ECO:0000313" key="1">
    <source>
        <dbReference type="EMBL" id="KKO76487.1"/>
    </source>
</evidence>
<reference evidence="1 2" key="1">
    <citation type="journal article" date="2015" name="Environ. Microbiol.">
        <title>Genome analyses suggest the presence of polyploidy and recent human-driven expansions in eight global populations of the honeybee pathogen Nosema ceranae.</title>
        <authorList>
            <person name="Pelin A."/>
            <person name="Selman M."/>
            <person name="Aris-Brosou S."/>
            <person name="Farinelli L."/>
            <person name="Corradi N."/>
        </authorList>
    </citation>
    <scope>NUCLEOTIDE SEQUENCE [LARGE SCALE GENOMIC DNA]</scope>
    <source>
        <strain evidence="1 2">PA08 1199</strain>
    </source>
</reference>
<evidence type="ECO:0000313" key="2">
    <source>
        <dbReference type="Proteomes" id="UP000034350"/>
    </source>
</evidence>
<sequence length="153" mass="17600">MEEIILCFKYSEEFFIKNTKTIDSFLKFNLIKKEISCVKCDNRMMIIVTATYIDGYAYICSSKACRSKASLRKGSKMASLNIEFVKILRGMYCWVYDYTLARGIDFCDCSKNTYIKIKDLILQVFSKQEPEMVKIGGEGIGVQFTKLLFVMGS</sequence>